<gene>
    <name evidence="2" type="ORF">ACET3X_009859</name>
</gene>
<evidence type="ECO:0000313" key="3">
    <source>
        <dbReference type="Proteomes" id="UP001578633"/>
    </source>
</evidence>
<name>A0ABR3U6M8_9PLEO</name>
<keyword evidence="1" id="KW-0732">Signal</keyword>
<evidence type="ECO:0000313" key="2">
    <source>
        <dbReference type="EMBL" id="KAL1792108.1"/>
    </source>
</evidence>
<accession>A0ABR3U6M8</accession>
<dbReference type="GeneID" id="96090181"/>
<feature type="signal peptide" evidence="1">
    <location>
        <begin position="1"/>
        <end position="18"/>
    </location>
</feature>
<comment type="caution">
    <text evidence="2">The sequence shown here is derived from an EMBL/GenBank/DDBJ whole genome shotgun (WGS) entry which is preliminary data.</text>
</comment>
<proteinExistence type="predicted"/>
<reference evidence="2 3" key="1">
    <citation type="submission" date="2024-09" db="EMBL/GenBank/DDBJ databases">
        <title>T2T genomes of carrot and Alternaria dauci and their utility for understanding host-pathogen interaction during carrot leaf blight disease.</title>
        <authorList>
            <person name="Liu W."/>
            <person name="Xu S."/>
            <person name="Ou C."/>
            <person name="Liu X."/>
            <person name="Zhuang F."/>
            <person name="Deng X.W."/>
        </authorList>
    </citation>
    <scope>NUCLEOTIDE SEQUENCE [LARGE SCALE GENOMIC DNA]</scope>
    <source>
        <strain evidence="2 3">A2016</strain>
    </source>
</reference>
<protein>
    <submittedName>
        <fullName evidence="2">Uncharacterized protein</fullName>
    </submittedName>
</protein>
<evidence type="ECO:0000256" key="1">
    <source>
        <dbReference type="SAM" id="SignalP"/>
    </source>
</evidence>
<organism evidence="2 3">
    <name type="scientific">Alternaria dauci</name>
    <dbReference type="NCBI Taxonomy" id="48095"/>
    <lineage>
        <taxon>Eukaryota</taxon>
        <taxon>Fungi</taxon>
        <taxon>Dikarya</taxon>
        <taxon>Ascomycota</taxon>
        <taxon>Pezizomycotina</taxon>
        <taxon>Dothideomycetes</taxon>
        <taxon>Pleosporomycetidae</taxon>
        <taxon>Pleosporales</taxon>
        <taxon>Pleosporineae</taxon>
        <taxon>Pleosporaceae</taxon>
        <taxon>Alternaria</taxon>
        <taxon>Alternaria sect. Porri</taxon>
    </lineage>
</organism>
<feature type="chain" id="PRO_5046813214" evidence="1">
    <location>
        <begin position="19"/>
        <end position="130"/>
    </location>
</feature>
<dbReference type="Proteomes" id="UP001578633">
    <property type="component" value="Chromosome 10"/>
</dbReference>
<dbReference type="RefSeq" id="XP_069302692.1">
    <property type="nucleotide sequence ID" value="XM_069456021.1"/>
</dbReference>
<keyword evidence="3" id="KW-1185">Reference proteome</keyword>
<dbReference type="EMBL" id="JBHGVX010000010">
    <property type="protein sequence ID" value="KAL1792108.1"/>
    <property type="molecule type" value="Genomic_DNA"/>
</dbReference>
<sequence>MHFSTILSALAFAAAAVANEVGYVTDSEGKAYQLDITGHKNIRVITSDRKDGYYINPTSYHVEPAHACNFYSEATRGVGYLIGEFQGPVDADFGSNNWAAFYECWSEDLGSTPPGARVRRRRASVVPGRL</sequence>